<feature type="domain" description="Endonuclease/exonuclease/phosphatase" evidence="1">
    <location>
        <begin position="40"/>
        <end position="161"/>
    </location>
</feature>
<accession>A0AA42DNP3</accession>
<evidence type="ECO:0000313" key="2">
    <source>
        <dbReference type="EMBL" id="MDA3732195.1"/>
    </source>
</evidence>
<dbReference type="Gene3D" id="3.60.10.10">
    <property type="entry name" value="Endonuclease/exonuclease/phosphatase"/>
    <property type="match status" value="1"/>
</dbReference>
<organism evidence="2 3">
    <name type="scientific">Holtiella tumoricola</name>
    <dbReference type="NCBI Taxonomy" id="3018743"/>
    <lineage>
        <taxon>Bacteria</taxon>
        <taxon>Bacillati</taxon>
        <taxon>Bacillota</taxon>
        <taxon>Clostridia</taxon>
        <taxon>Lachnospirales</taxon>
        <taxon>Cellulosilyticaceae</taxon>
        <taxon>Holtiella</taxon>
    </lineage>
</organism>
<dbReference type="GO" id="GO:0003824">
    <property type="term" value="F:catalytic activity"/>
    <property type="evidence" value="ECO:0007669"/>
    <property type="project" value="InterPro"/>
</dbReference>
<name>A0AA42DNP3_9FIRM</name>
<comment type="caution">
    <text evidence="2">The sequence shown here is derived from an EMBL/GenBank/DDBJ whole genome shotgun (WGS) entry which is preliminary data.</text>
</comment>
<dbReference type="Pfam" id="PF03372">
    <property type="entry name" value="Exo_endo_phos"/>
    <property type="match status" value="1"/>
</dbReference>
<dbReference type="Proteomes" id="UP001169242">
    <property type="component" value="Unassembled WGS sequence"/>
</dbReference>
<dbReference type="AlphaFoldDB" id="A0AA42DNP3"/>
<gene>
    <name evidence="2" type="ORF">PBV87_11940</name>
</gene>
<dbReference type="RefSeq" id="WP_271012449.1">
    <property type="nucleotide sequence ID" value="NZ_JAQIFT010000046.1"/>
</dbReference>
<keyword evidence="3" id="KW-1185">Reference proteome</keyword>
<sequence>MQYQMISMNTFWLSEAPQVPGSRYEKQSMCPRTCTEMVLQDIETKEILRVFNTHLDHEGSEARVLGMTQILTYIQQITLFKDATIILTGDFNAYSSDLEVTMISEVGKLVDLTSDLEGTYHDFGRVKENEKIDYIFSSPHVVCEEKGLWTDEYNGVFLSDHYPVFVEMTTK</sequence>
<dbReference type="InterPro" id="IPR005135">
    <property type="entry name" value="Endo/exonuclease/phosphatase"/>
</dbReference>
<proteinExistence type="predicted"/>
<reference evidence="2" key="1">
    <citation type="journal article" date="2023" name="Int. J. Syst. Evol. Microbiol.">
        <title>&lt;i&gt;Holtiella tumoricola&lt;/i&gt; gen. nov. sp. nov., isolated from a human clinical sample.</title>
        <authorList>
            <person name="Allen-Vercoe E."/>
            <person name="Daigneault M.C."/>
            <person name="Vancuren S.J."/>
            <person name="Cochrane K."/>
            <person name="O'Neal L.L."/>
            <person name="Sankaranarayanan K."/>
            <person name="Lawson P.A."/>
        </authorList>
    </citation>
    <scope>NUCLEOTIDE SEQUENCE</scope>
    <source>
        <strain evidence="2">CC70A</strain>
    </source>
</reference>
<dbReference type="InterPro" id="IPR036691">
    <property type="entry name" value="Endo/exonu/phosph_ase_sf"/>
</dbReference>
<dbReference type="SUPFAM" id="SSF56219">
    <property type="entry name" value="DNase I-like"/>
    <property type="match status" value="1"/>
</dbReference>
<evidence type="ECO:0000259" key="1">
    <source>
        <dbReference type="Pfam" id="PF03372"/>
    </source>
</evidence>
<evidence type="ECO:0000313" key="3">
    <source>
        <dbReference type="Proteomes" id="UP001169242"/>
    </source>
</evidence>
<dbReference type="EMBL" id="JAQIFT010000046">
    <property type="protein sequence ID" value="MDA3732195.1"/>
    <property type="molecule type" value="Genomic_DNA"/>
</dbReference>
<protein>
    <recommendedName>
        <fullName evidence="1">Endonuclease/exonuclease/phosphatase domain-containing protein</fullName>
    </recommendedName>
</protein>